<name>A0A2M4B161_9DIPT</name>
<evidence type="ECO:0000313" key="1">
    <source>
        <dbReference type="EMBL" id="MBW46770.1"/>
    </source>
</evidence>
<sequence length="97" mass="11449">MRQFSVLTVFLLLLTNRSVRLVFKHNTHILLFLTEATNHFLLVFSTPILSANHYFILFLSTQRQRFPPDDGNQWEAPLRRTLMETSSFLIHNCRTNT</sequence>
<dbReference type="AlphaFoldDB" id="A0A2M4B161"/>
<proteinExistence type="predicted"/>
<accession>A0A2M4B161</accession>
<dbReference type="EMBL" id="GGFK01013449">
    <property type="protein sequence ID" value="MBW46770.1"/>
    <property type="molecule type" value="Transcribed_RNA"/>
</dbReference>
<protein>
    <submittedName>
        <fullName evidence="1">Putative secreted protein</fullName>
    </submittedName>
</protein>
<reference evidence="1" key="1">
    <citation type="submission" date="2018-01" db="EMBL/GenBank/DDBJ databases">
        <title>An insight into the sialome of Amazonian anophelines.</title>
        <authorList>
            <person name="Ribeiro J.M."/>
            <person name="Scarpassa V."/>
            <person name="Calvo E."/>
        </authorList>
    </citation>
    <scope>NUCLEOTIDE SEQUENCE</scope>
    <source>
        <tissue evidence="1">Salivary glands</tissue>
    </source>
</reference>
<organism evidence="1">
    <name type="scientific">Anopheles triannulatus</name>
    <dbReference type="NCBI Taxonomy" id="58253"/>
    <lineage>
        <taxon>Eukaryota</taxon>
        <taxon>Metazoa</taxon>
        <taxon>Ecdysozoa</taxon>
        <taxon>Arthropoda</taxon>
        <taxon>Hexapoda</taxon>
        <taxon>Insecta</taxon>
        <taxon>Pterygota</taxon>
        <taxon>Neoptera</taxon>
        <taxon>Endopterygota</taxon>
        <taxon>Diptera</taxon>
        <taxon>Nematocera</taxon>
        <taxon>Culicoidea</taxon>
        <taxon>Culicidae</taxon>
        <taxon>Anophelinae</taxon>
        <taxon>Anopheles</taxon>
    </lineage>
</organism>